<feature type="compositionally biased region" description="Basic and acidic residues" evidence="1">
    <location>
        <begin position="70"/>
        <end position="79"/>
    </location>
</feature>
<gene>
    <name evidence="2" type="ORF">SAMN05443661_11916</name>
</gene>
<dbReference type="RefSeq" id="WP_005576505.1">
    <property type="nucleotide sequence ID" value="NZ_FORO01000019.1"/>
</dbReference>
<protein>
    <submittedName>
        <fullName evidence="2">Uncharacterized protein</fullName>
    </submittedName>
</protein>
<name>A0A1I3PUC2_9EURY</name>
<evidence type="ECO:0000313" key="2">
    <source>
        <dbReference type="EMBL" id="SFJ24821.1"/>
    </source>
</evidence>
<dbReference type="AlphaFoldDB" id="A0A1I3PUC2"/>
<proteinExistence type="predicted"/>
<dbReference type="EMBL" id="FORO01000019">
    <property type="protein sequence ID" value="SFJ24821.1"/>
    <property type="molecule type" value="Genomic_DNA"/>
</dbReference>
<dbReference type="GeneID" id="14207585"/>
<dbReference type="Proteomes" id="UP000182829">
    <property type="component" value="Unassembled WGS sequence"/>
</dbReference>
<evidence type="ECO:0000256" key="1">
    <source>
        <dbReference type="SAM" id="MobiDB-lite"/>
    </source>
</evidence>
<feature type="region of interest" description="Disordered" evidence="1">
    <location>
        <begin position="60"/>
        <end position="79"/>
    </location>
</feature>
<accession>A0A1I3PUC2</accession>
<dbReference type="OrthoDB" id="162765at2157"/>
<evidence type="ECO:0000313" key="3">
    <source>
        <dbReference type="Proteomes" id="UP000182829"/>
    </source>
</evidence>
<sequence>MADPNVTCQCQLYGHDWHHLWNHDIVVTEDIEPIYALVCCCADDDSSIVRGQLTVRRRERPVDPRASYRVRHEDESSRR</sequence>
<reference evidence="2 3" key="1">
    <citation type="submission" date="2016-10" db="EMBL/GenBank/DDBJ databases">
        <authorList>
            <person name="de Groot N.N."/>
        </authorList>
    </citation>
    <scope>NUCLEOTIDE SEQUENCE [LARGE SCALE GENOMIC DNA]</scope>
    <source>
        <strain evidence="2 3">SP2</strain>
    </source>
</reference>
<organism evidence="2 3">
    <name type="scientific">Natronobacterium gregoryi</name>
    <dbReference type="NCBI Taxonomy" id="44930"/>
    <lineage>
        <taxon>Archaea</taxon>
        <taxon>Methanobacteriati</taxon>
        <taxon>Methanobacteriota</taxon>
        <taxon>Stenosarchaea group</taxon>
        <taxon>Halobacteria</taxon>
        <taxon>Halobacteriales</taxon>
        <taxon>Natrialbaceae</taxon>
        <taxon>Natronobacterium</taxon>
    </lineage>
</organism>